<keyword evidence="7 9" id="KW-0811">Translocation</keyword>
<protein>
    <recommendedName>
        <fullName evidence="9">Protein translocase subunit SecE</fullName>
    </recommendedName>
</protein>
<evidence type="ECO:0000256" key="6">
    <source>
        <dbReference type="ARBA" id="ARBA00022989"/>
    </source>
</evidence>
<comment type="caution">
    <text evidence="10">The sequence shown here is derived from an EMBL/GenBank/DDBJ whole genome shotgun (WGS) entry which is preliminary data.</text>
</comment>
<comment type="subunit">
    <text evidence="9">Component of the Sec protein translocase complex. Heterotrimer consisting of SecY, SecE and SecG subunits. The heterotrimers can form oligomers, although 1 heterotrimer is thought to be able to translocate proteins. Interacts with the ribosome. Interacts with SecDF, and other proteins may be involved. Interacts with SecA.</text>
</comment>
<dbReference type="GO" id="GO:0009306">
    <property type="term" value="P:protein secretion"/>
    <property type="evidence" value="ECO:0007669"/>
    <property type="project" value="UniProtKB-UniRule"/>
</dbReference>
<evidence type="ECO:0000313" key="10">
    <source>
        <dbReference type="EMBL" id="RRG18635.1"/>
    </source>
</evidence>
<proteinExistence type="inferred from homology"/>
<dbReference type="PANTHER" id="PTHR33910:SF1">
    <property type="entry name" value="PROTEIN TRANSLOCASE SUBUNIT SECE"/>
    <property type="match status" value="1"/>
</dbReference>
<dbReference type="HAMAP" id="MF_00422">
    <property type="entry name" value="SecE"/>
    <property type="match status" value="1"/>
</dbReference>
<comment type="similarity">
    <text evidence="9">Belongs to the SecE/SEC61-gamma family.</text>
</comment>
<dbReference type="Pfam" id="PF00584">
    <property type="entry name" value="SecE"/>
    <property type="match status" value="1"/>
</dbReference>
<dbReference type="InterPro" id="IPR005807">
    <property type="entry name" value="SecE_bac"/>
</dbReference>
<dbReference type="NCBIfam" id="TIGR00964">
    <property type="entry name" value="secE_bact"/>
    <property type="match status" value="1"/>
</dbReference>
<reference evidence="10 11" key="1">
    <citation type="submission" date="2018-10" db="EMBL/GenBank/DDBJ databases">
        <title>Draft genome sequence of Weissella viridescens UCO-SMC3.</title>
        <authorList>
            <person name="Garcia-Cancino A."/>
            <person name="Espinoza-Monje M."/>
            <person name="Albarracin L."/>
            <person name="Garcia-Castillo V."/>
            <person name="Campos-Martin J."/>
            <person name="Nakano Y."/>
            <person name="Guitierrez-Zamorano C."/>
            <person name="Ikeda-Ohtsubo W."/>
            <person name="Morita H."/>
            <person name="Kitazawa H."/>
            <person name="Villena J."/>
        </authorList>
    </citation>
    <scope>NUCLEOTIDE SEQUENCE [LARGE SCALE GENOMIC DNA]</scope>
    <source>
        <strain evidence="10 11">UCO-SMC3</strain>
    </source>
</reference>
<dbReference type="EMBL" id="RHGY01000001">
    <property type="protein sequence ID" value="RRG18635.1"/>
    <property type="molecule type" value="Genomic_DNA"/>
</dbReference>
<dbReference type="GO" id="GO:0065002">
    <property type="term" value="P:intracellular protein transmembrane transport"/>
    <property type="evidence" value="ECO:0007669"/>
    <property type="project" value="UniProtKB-UniRule"/>
</dbReference>
<evidence type="ECO:0000256" key="5">
    <source>
        <dbReference type="ARBA" id="ARBA00022927"/>
    </source>
</evidence>
<dbReference type="GO" id="GO:0006605">
    <property type="term" value="P:protein targeting"/>
    <property type="evidence" value="ECO:0007669"/>
    <property type="project" value="UniProtKB-UniRule"/>
</dbReference>
<name>A0A3P2RGH7_WEIVI</name>
<evidence type="ECO:0000256" key="3">
    <source>
        <dbReference type="ARBA" id="ARBA00022475"/>
    </source>
</evidence>
<evidence type="ECO:0000256" key="7">
    <source>
        <dbReference type="ARBA" id="ARBA00023010"/>
    </source>
</evidence>
<sequence>MKFIKSVFAEMKKVTWPTFNQNIHDTTVVILTSLFFALFLGSADWIFEQGITFLSK</sequence>
<keyword evidence="4 9" id="KW-0812">Transmembrane</keyword>
<dbReference type="Gene3D" id="1.20.5.1030">
    <property type="entry name" value="Preprotein translocase secy subunit"/>
    <property type="match status" value="1"/>
</dbReference>
<gene>
    <name evidence="9 10" type="primary">secE</name>
    <name evidence="10" type="ORF">D3P96_01220</name>
</gene>
<evidence type="ECO:0000256" key="1">
    <source>
        <dbReference type="ARBA" id="ARBA00004370"/>
    </source>
</evidence>
<keyword evidence="6 9" id="KW-1133">Transmembrane helix</keyword>
<dbReference type="PANTHER" id="PTHR33910">
    <property type="entry name" value="PROTEIN TRANSLOCASE SUBUNIT SECE"/>
    <property type="match status" value="1"/>
</dbReference>
<comment type="function">
    <text evidence="9">Essential subunit of the Sec protein translocation channel SecYEG. Clamps together the 2 halves of SecY. May contact the channel plug during translocation.</text>
</comment>
<keyword evidence="8 9" id="KW-0472">Membrane</keyword>
<comment type="subcellular location">
    <subcellularLocation>
        <location evidence="9">Cell membrane</location>
        <topology evidence="9">Single-pass membrane protein</topology>
    </subcellularLocation>
    <subcellularLocation>
        <location evidence="1">Membrane</location>
    </subcellularLocation>
</comment>
<keyword evidence="5 9" id="KW-0653">Protein transport</keyword>
<dbReference type="AlphaFoldDB" id="A0A3P2RGH7"/>
<evidence type="ECO:0000313" key="11">
    <source>
        <dbReference type="Proteomes" id="UP000275836"/>
    </source>
</evidence>
<dbReference type="Proteomes" id="UP000275836">
    <property type="component" value="Unassembled WGS sequence"/>
</dbReference>
<evidence type="ECO:0000256" key="2">
    <source>
        <dbReference type="ARBA" id="ARBA00022448"/>
    </source>
</evidence>
<organism evidence="10 11">
    <name type="scientific">Weissella viridescens</name>
    <name type="common">Lactobacillus viridescens</name>
    <dbReference type="NCBI Taxonomy" id="1629"/>
    <lineage>
        <taxon>Bacteria</taxon>
        <taxon>Bacillati</taxon>
        <taxon>Bacillota</taxon>
        <taxon>Bacilli</taxon>
        <taxon>Lactobacillales</taxon>
        <taxon>Lactobacillaceae</taxon>
        <taxon>Weissella</taxon>
    </lineage>
</organism>
<accession>A0A3P2RGH7</accession>
<dbReference type="RefSeq" id="WP_124942585.1">
    <property type="nucleotide sequence ID" value="NZ_RHGY01000001.1"/>
</dbReference>
<keyword evidence="3 9" id="KW-1003">Cell membrane</keyword>
<dbReference type="InterPro" id="IPR038379">
    <property type="entry name" value="SecE_sf"/>
</dbReference>
<dbReference type="OrthoDB" id="9813233at2"/>
<feature type="transmembrane region" description="Helical" evidence="9">
    <location>
        <begin position="28"/>
        <end position="47"/>
    </location>
</feature>
<evidence type="ECO:0000256" key="8">
    <source>
        <dbReference type="ARBA" id="ARBA00023136"/>
    </source>
</evidence>
<dbReference type="GO" id="GO:0008320">
    <property type="term" value="F:protein transmembrane transporter activity"/>
    <property type="evidence" value="ECO:0007669"/>
    <property type="project" value="UniProtKB-UniRule"/>
</dbReference>
<dbReference type="InterPro" id="IPR001901">
    <property type="entry name" value="Translocase_SecE/Sec61-g"/>
</dbReference>
<dbReference type="GO" id="GO:0043952">
    <property type="term" value="P:protein transport by the Sec complex"/>
    <property type="evidence" value="ECO:0007669"/>
    <property type="project" value="UniProtKB-UniRule"/>
</dbReference>
<evidence type="ECO:0000256" key="4">
    <source>
        <dbReference type="ARBA" id="ARBA00022692"/>
    </source>
</evidence>
<evidence type="ECO:0000256" key="9">
    <source>
        <dbReference type="HAMAP-Rule" id="MF_00422"/>
    </source>
</evidence>
<keyword evidence="2 9" id="KW-0813">Transport</keyword>
<dbReference type="GO" id="GO:0005886">
    <property type="term" value="C:plasma membrane"/>
    <property type="evidence" value="ECO:0007669"/>
    <property type="project" value="UniProtKB-SubCell"/>
</dbReference>